<feature type="region of interest" description="Disordered" evidence="1">
    <location>
        <begin position="169"/>
        <end position="204"/>
    </location>
</feature>
<keyword evidence="2" id="KW-1133">Transmembrane helix</keyword>
<dbReference type="Proteomes" id="UP000807353">
    <property type="component" value="Unassembled WGS sequence"/>
</dbReference>
<feature type="transmembrane region" description="Helical" evidence="2">
    <location>
        <begin position="80"/>
        <end position="103"/>
    </location>
</feature>
<evidence type="ECO:0000256" key="1">
    <source>
        <dbReference type="SAM" id="MobiDB-lite"/>
    </source>
</evidence>
<feature type="compositionally biased region" description="Polar residues" evidence="1">
    <location>
        <begin position="174"/>
        <end position="186"/>
    </location>
</feature>
<comment type="caution">
    <text evidence="3">The sequence shown here is derived from an EMBL/GenBank/DDBJ whole genome shotgun (WGS) entry which is preliminary data.</text>
</comment>
<evidence type="ECO:0000313" key="3">
    <source>
        <dbReference type="EMBL" id="KAF9461567.1"/>
    </source>
</evidence>
<evidence type="ECO:0000256" key="2">
    <source>
        <dbReference type="SAM" id="Phobius"/>
    </source>
</evidence>
<feature type="region of interest" description="Disordered" evidence="1">
    <location>
        <begin position="113"/>
        <end position="141"/>
    </location>
</feature>
<reference evidence="3" key="1">
    <citation type="submission" date="2020-11" db="EMBL/GenBank/DDBJ databases">
        <authorList>
            <consortium name="DOE Joint Genome Institute"/>
            <person name="Ahrendt S."/>
            <person name="Riley R."/>
            <person name="Andreopoulos W."/>
            <person name="Labutti K."/>
            <person name="Pangilinan J."/>
            <person name="Ruiz-Duenas F.J."/>
            <person name="Barrasa J.M."/>
            <person name="Sanchez-Garcia M."/>
            <person name="Camarero S."/>
            <person name="Miyauchi S."/>
            <person name="Serrano A."/>
            <person name="Linde D."/>
            <person name="Babiker R."/>
            <person name="Drula E."/>
            <person name="Ayuso-Fernandez I."/>
            <person name="Pacheco R."/>
            <person name="Padilla G."/>
            <person name="Ferreira P."/>
            <person name="Barriuso J."/>
            <person name="Kellner H."/>
            <person name="Castanera R."/>
            <person name="Alfaro M."/>
            <person name="Ramirez L."/>
            <person name="Pisabarro A.G."/>
            <person name="Kuo A."/>
            <person name="Tritt A."/>
            <person name="Lipzen A."/>
            <person name="He G."/>
            <person name="Yan M."/>
            <person name="Ng V."/>
            <person name="Cullen D."/>
            <person name="Martin F."/>
            <person name="Rosso M.-N."/>
            <person name="Henrissat B."/>
            <person name="Hibbett D."/>
            <person name="Martinez A.T."/>
            <person name="Grigoriev I.V."/>
        </authorList>
    </citation>
    <scope>NUCLEOTIDE SEQUENCE</scope>
    <source>
        <strain evidence="3">CBS 247.69</strain>
    </source>
</reference>
<organism evidence="3 4">
    <name type="scientific">Collybia nuda</name>
    <dbReference type="NCBI Taxonomy" id="64659"/>
    <lineage>
        <taxon>Eukaryota</taxon>
        <taxon>Fungi</taxon>
        <taxon>Dikarya</taxon>
        <taxon>Basidiomycota</taxon>
        <taxon>Agaricomycotina</taxon>
        <taxon>Agaricomycetes</taxon>
        <taxon>Agaricomycetidae</taxon>
        <taxon>Agaricales</taxon>
        <taxon>Tricholomatineae</taxon>
        <taxon>Clitocybaceae</taxon>
        <taxon>Collybia</taxon>
    </lineage>
</organism>
<gene>
    <name evidence="3" type="ORF">BDZ94DRAFT_1310453</name>
</gene>
<proteinExistence type="predicted"/>
<keyword evidence="2" id="KW-0812">Transmembrane</keyword>
<name>A0A9P5Y179_9AGAR</name>
<protein>
    <submittedName>
        <fullName evidence="3">Uncharacterized protein</fullName>
    </submittedName>
</protein>
<accession>A0A9P5Y179</accession>
<feature type="compositionally biased region" description="Basic and acidic residues" evidence="1">
    <location>
        <begin position="125"/>
        <end position="139"/>
    </location>
</feature>
<dbReference type="EMBL" id="MU150282">
    <property type="protein sequence ID" value="KAF9461567.1"/>
    <property type="molecule type" value="Genomic_DNA"/>
</dbReference>
<keyword evidence="4" id="KW-1185">Reference proteome</keyword>
<evidence type="ECO:0000313" key="4">
    <source>
        <dbReference type="Proteomes" id="UP000807353"/>
    </source>
</evidence>
<sequence length="204" mass="22328">MPSPIKEIFSTVVDNSLLPSVTIPSNRKPKFPGLVKTIIPSPTSTEQARPTTNITSNIIIMTPTQTFSAPRKSPLGRSKIGGIIGASLASCILLVCLGGYIFWKKRAKRFRSEHVNENNRSIMSSEEHPTTDPDVESHHGYRVPSQSTTIVLGSENHYPSVYSVSTLPAYDVTPRNSSPPTYSELSIHQPGEITETPDPDSKWG</sequence>
<keyword evidence="2" id="KW-0472">Membrane</keyword>
<dbReference type="AlphaFoldDB" id="A0A9P5Y179"/>